<gene>
    <name evidence="1" type="ORF">DVT68_15160</name>
</gene>
<organism evidence="1 2">
    <name type="scientific">Dyella solisilvae</name>
    <dbReference type="NCBI Taxonomy" id="1920168"/>
    <lineage>
        <taxon>Bacteria</taxon>
        <taxon>Pseudomonadati</taxon>
        <taxon>Pseudomonadota</taxon>
        <taxon>Gammaproteobacteria</taxon>
        <taxon>Lysobacterales</taxon>
        <taxon>Rhodanobacteraceae</taxon>
        <taxon>Dyella</taxon>
    </lineage>
</organism>
<proteinExistence type="predicted"/>
<sequence>MVIAGDTPTVGFQGFGAARIGMSRQELAAALGDKLVDEVPGDPDNQHCGFVTSAKAGEGIRFMLIEEHLARINVSSPVFQAASGAHIGSTEEEVLAAYTGQVDVAPHAYNAPEGNYLTVHSPDGRDGIRFETDQGRVVKFYAGTAEAIQYIEGCL</sequence>
<reference evidence="1 2" key="1">
    <citation type="submission" date="2018-07" db="EMBL/GenBank/DDBJ databases">
        <title>Dyella solisilvae sp. nov., isolated from the pine and broad-leaved mixed forest soil.</title>
        <authorList>
            <person name="Gao Z."/>
            <person name="Qiu L."/>
        </authorList>
    </citation>
    <scope>NUCLEOTIDE SEQUENCE [LARGE SCALE GENOMIC DNA]</scope>
    <source>
        <strain evidence="1 2">DHG54</strain>
    </source>
</reference>
<dbReference type="EMBL" id="QQSY01000004">
    <property type="protein sequence ID" value="RDI97629.1"/>
    <property type="molecule type" value="Genomic_DNA"/>
</dbReference>
<accession>A0A370K4Q4</accession>
<evidence type="ECO:0000313" key="1">
    <source>
        <dbReference type="EMBL" id="RDI97629.1"/>
    </source>
</evidence>
<dbReference type="Proteomes" id="UP000254711">
    <property type="component" value="Unassembled WGS sequence"/>
</dbReference>
<name>A0A370K4Q4_9GAMM</name>
<comment type="caution">
    <text evidence="1">The sequence shown here is derived from an EMBL/GenBank/DDBJ whole genome shotgun (WGS) entry which is preliminary data.</text>
</comment>
<keyword evidence="2" id="KW-1185">Reference proteome</keyword>
<dbReference type="AlphaFoldDB" id="A0A370K4Q4"/>
<evidence type="ECO:0000313" key="2">
    <source>
        <dbReference type="Proteomes" id="UP000254711"/>
    </source>
</evidence>
<protein>
    <submittedName>
        <fullName evidence="1">Uncharacterized protein</fullName>
    </submittedName>
</protein>